<dbReference type="Proteomes" id="UP001196413">
    <property type="component" value="Unassembled WGS sequence"/>
</dbReference>
<accession>A0AAD5MSH3</accession>
<organism evidence="1 2">
    <name type="scientific">Parelaphostrongylus tenuis</name>
    <name type="common">Meningeal worm</name>
    <dbReference type="NCBI Taxonomy" id="148309"/>
    <lineage>
        <taxon>Eukaryota</taxon>
        <taxon>Metazoa</taxon>
        <taxon>Ecdysozoa</taxon>
        <taxon>Nematoda</taxon>
        <taxon>Chromadorea</taxon>
        <taxon>Rhabditida</taxon>
        <taxon>Rhabditina</taxon>
        <taxon>Rhabditomorpha</taxon>
        <taxon>Strongyloidea</taxon>
        <taxon>Metastrongylidae</taxon>
        <taxon>Parelaphostrongylus</taxon>
    </lineage>
</organism>
<protein>
    <submittedName>
        <fullName evidence="1">Uncharacterized protein</fullName>
    </submittedName>
</protein>
<keyword evidence="2" id="KW-1185">Reference proteome</keyword>
<gene>
    <name evidence="1" type="ORF">KIN20_023756</name>
</gene>
<name>A0AAD5MSH3_PARTN</name>
<evidence type="ECO:0000313" key="2">
    <source>
        <dbReference type="Proteomes" id="UP001196413"/>
    </source>
</evidence>
<dbReference type="AlphaFoldDB" id="A0AAD5MSH3"/>
<comment type="caution">
    <text evidence="1">The sequence shown here is derived from an EMBL/GenBank/DDBJ whole genome shotgun (WGS) entry which is preliminary data.</text>
</comment>
<sequence length="94" mass="10263">MVNSSPLDVRVRVPGVAQGEREAMAFVQRIVMQTVADVFQSQARSALSPIAVILSILGQLTHKCCSRQFVIVQRRWLSALLQAKLSGSLISALD</sequence>
<evidence type="ECO:0000313" key="1">
    <source>
        <dbReference type="EMBL" id="KAJ1363812.1"/>
    </source>
</evidence>
<proteinExistence type="predicted"/>
<reference evidence="1" key="1">
    <citation type="submission" date="2021-06" db="EMBL/GenBank/DDBJ databases">
        <title>Parelaphostrongylus tenuis whole genome reference sequence.</title>
        <authorList>
            <person name="Garwood T.J."/>
            <person name="Larsen P.A."/>
            <person name="Fountain-Jones N.M."/>
            <person name="Garbe J.R."/>
            <person name="Macchietto M.G."/>
            <person name="Kania S.A."/>
            <person name="Gerhold R.W."/>
            <person name="Richards J.E."/>
            <person name="Wolf T.M."/>
        </authorList>
    </citation>
    <scope>NUCLEOTIDE SEQUENCE</scope>
    <source>
        <strain evidence="1">MNPRO001-30</strain>
        <tissue evidence="1">Meninges</tissue>
    </source>
</reference>
<dbReference type="EMBL" id="JAHQIW010004803">
    <property type="protein sequence ID" value="KAJ1363812.1"/>
    <property type="molecule type" value="Genomic_DNA"/>
</dbReference>